<name>A0AAV3RGA1_LITER</name>
<keyword evidence="1" id="KW-1133">Transmembrane helix</keyword>
<sequence length="177" mass="19879">MFFESFTSWLSTVVNTLATLKRAITEFLQAENGSVLPIAVTSSIGSGGTEWWLLLLAFCFTALGTATQCLQSLQATHQQSRAIPFMYYFFCFTLMVALIALLLSKLVPRQSNFRFILEQLALMSAIVAFCSAMTIPFPYWFNFIVWSILALFLLIAFLCWYILGGSTRHNTNNGNPV</sequence>
<evidence type="ECO:0000256" key="1">
    <source>
        <dbReference type="SAM" id="Phobius"/>
    </source>
</evidence>
<feature type="transmembrane region" description="Helical" evidence="1">
    <location>
        <begin position="51"/>
        <end position="73"/>
    </location>
</feature>
<evidence type="ECO:0000313" key="3">
    <source>
        <dbReference type="Proteomes" id="UP001454036"/>
    </source>
</evidence>
<comment type="caution">
    <text evidence="2">The sequence shown here is derived from an EMBL/GenBank/DDBJ whole genome shotgun (WGS) entry which is preliminary data.</text>
</comment>
<proteinExistence type="predicted"/>
<feature type="transmembrane region" description="Helical" evidence="1">
    <location>
        <begin position="115"/>
        <end position="137"/>
    </location>
</feature>
<dbReference type="Proteomes" id="UP001454036">
    <property type="component" value="Unassembled WGS sequence"/>
</dbReference>
<dbReference type="AlphaFoldDB" id="A0AAV3RGA1"/>
<keyword evidence="3" id="KW-1185">Reference proteome</keyword>
<feature type="transmembrane region" description="Helical" evidence="1">
    <location>
        <begin position="143"/>
        <end position="163"/>
    </location>
</feature>
<reference evidence="2 3" key="1">
    <citation type="submission" date="2024-01" db="EMBL/GenBank/DDBJ databases">
        <title>The complete chloroplast genome sequence of Lithospermum erythrorhizon: insights into the phylogenetic relationship among Boraginaceae species and the maternal lineages of purple gromwells.</title>
        <authorList>
            <person name="Okada T."/>
            <person name="Watanabe K."/>
        </authorList>
    </citation>
    <scope>NUCLEOTIDE SEQUENCE [LARGE SCALE GENOMIC DNA]</scope>
</reference>
<feature type="transmembrane region" description="Helical" evidence="1">
    <location>
        <begin position="85"/>
        <end position="103"/>
    </location>
</feature>
<protein>
    <submittedName>
        <fullName evidence="2">Uncharacterized protein</fullName>
    </submittedName>
</protein>
<keyword evidence="1" id="KW-0472">Membrane</keyword>
<evidence type="ECO:0000313" key="2">
    <source>
        <dbReference type="EMBL" id="GAA0173367.1"/>
    </source>
</evidence>
<gene>
    <name evidence="2" type="ORF">LIER_26996</name>
</gene>
<organism evidence="2 3">
    <name type="scientific">Lithospermum erythrorhizon</name>
    <name type="common">Purple gromwell</name>
    <name type="synonym">Lithospermum officinale var. erythrorhizon</name>
    <dbReference type="NCBI Taxonomy" id="34254"/>
    <lineage>
        <taxon>Eukaryota</taxon>
        <taxon>Viridiplantae</taxon>
        <taxon>Streptophyta</taxon>
        <taxon>Embryophyta</taxon>
        <taxon>Tracheophyta</taxon>
        <taxon>Spermatophyta</taxon>
        <taxon>Magnoliopsida</taxon>
        <taxon>eudicotyledons</taxon>
        <taxon>Gunneridae</taxon>
        <taxon>Pentapetalae</taxon>
        <taxon>asterids</taxon>
        <taxon>lamiids</taxon>
        <taxon>Boraginales</taxon>
        <taxon>Boraginaceae</taxon>
        <taxon>Boraginoideae</taxon>
        <taxon>Lithospermeae</taxon>
        <taxon>Lithospermum</taxon>
    </lineage>
</organism>
<dbReference type="EMBL" id="BAABME010008566">
    <property type="protein sequence ID" value="GAA0173367.1"/>
    <property type="molecule type" value="Genomic_DNA"/>
</dbReference>
<accession>A0AAV3RGA1</accession>
<keyword evidence="1" id="KW-0812">Transmembrane</keyword>